<dbReference type="OrthoDB" id="2310771at2759"/>
<gene>
    <name evidence="1" type="ORF">Glove_319g25</name>
</gene>
<keyword evidence="2" id="KW-1185">Reference proteome</keyword>
<protein>
    <recommendedName>
        <fullName evidence="3">Zinc-ribbon domain-containing protein</fullName>
    </recommendedName>
</protein>
<comment type="caution">
    <text evidence="1">The sequence shown here is derived from an EMBL/GenBank/DDBJ whole genome shotgun (WGS) entry which is preliminary data.</text>
</comment>
<dbReference type="Proteomes" id="UP000266861">
    <property type="component" value="Unassembled WGS sequence"/>
</dbReference>
<evidence type="ECO:0008006" key="3">
    <source>
        <dbReference type="Google" id="ProtNLM"/>
    </source>
</evidence>
<organism evidence="1 2">
    <name type="scientific">Diversispora epigaea</name>
    <dbReference type="NCBI Taxonomy" id="1348612"/>
    <lineage>
        <taxon>Eukaryota</taxon>
        <taxon>Fungi</taxon>
        <taxon>Fungi incertae sedis</taxon>
        <taxon>Mucoromycota</taxon>
        <taxon>Glomeromycotina</taxon>
        <taxon>Glomeromycetes</taxon>
        <taxon>Diversisporales</taxon>
        <taxon>Diversisporaceae</taxon>
        <taxon>Diversispora</taxon>
    </lineage>
</organism>
<reference evidence="1 2" key="1">
    <citation type="submission" date="2018-08" db="EMBL/GenBank/DDBJ databases">
        <title>Genome and evolution of the arbuscular mycorrhizal fungus Diversispora epigaea (formerly Glomus versiforme) and its bacterial endosymbionts.</title>
        <authorList>
            <person name="Sun X."/>
            <person name="Fei Z."/>
            <person name="Harrison M."/>
        </authorList>
    </citation>
    <scope>NUCLEOTIDE SEQUENCE [LARGE SCALE GENOMIC DNA]</scope>
    <source>
        <strain evidence="1 2">IT104</strain>
    </source>
</reference>
<dbReference type="AlphaFoldDB" id="A0A397HPJ2"/>
<evidence type="ECO:0000313" key="2">
    <source>
        <dbReference type="Proteomes" id="UP000266861"/>
    </source>
</evidence>
<sequence>MKKSFLNDACIIAKSRGGICISTEYKNAKTPLMWRCSKNHTWTALLRKVKYEGSWCPYCAGHVRLALEDSIQIAVSKHGQCLSTEYVNSKIPMLWKCHQDHIWSTPFKNIKYLGTWCPHCAGMPFQTKMMHIELCLSKSFINSVMPLQWRCAKNHEWTANLIHIKNGHWCPYCAGNARSKLQWRCAKGHEWFASFAKIKNSRSWCPECSHRKPYTLEYVKQYAYNKNGKCLSEKYINCEIPLRWCCTKGHEWTARFNNIKNGFTWCPYCSKYKREELCREIVSKYLGPPSEDRWPDFLKTSEHPSGLQLDIPCYDYARAGLTQERIMRRTLDCFKVCLVLRGPIYSYSRTSSRIGSH</sequence>
<accession>A0A397HPJ2</accession>
<evidence type="ECO:0000313" key="1">
    <source>
        <dbReference type="EMBL" id="RHZ65095.1"/>
    </source>
</evidence>
<name>A0A397HPJ2_9GLOM</name>
<proteinExistence type="predicted"/>
<dbReference type="EMBL" id="PQFF01000291">
    <property type="protein sequence ID" value="RHZ65095.1"/>
    <property type="molecule type" value="Genomic_DNA"/>
</dbReference>